<protein>
    <submittedName>
        <fullName evidence="5">EF-P lysine aminoacylase EpmA</fullName>
    </submittedName>
</protein>
<comment type="caution">
    <text evidence="5">The sequence shown here is derived from an EMBL/GenBank/DDBJ whole genome shotgun (WGS) entry which is preliminary data.</text>
</comment>
<dbReference type="PRINTS" id="PR00982">
    <property type="entry name" value="TRNASYNTHLYS"/>
</dbReference>
<dbReference type="PROSITE" id="PS50862">
    <property type="entry name" value="AA_TRNA_LIGASE_II"/>
    <property type="match status" value="1"/>
</dbReference>
<keyword evidence="3" id="KW-0067">ATP-binding</keyword>
<evidence type="ECO:0000256" key="1">
    <source>
        <dbReference type="ARBA" id="ARBA00022598"/>
    </source>
</evidence>
<dbReference type="InterPro" id="IPR006195">
    <property type="entry name" value="aa-tRNA-synth_II"/>
</dbReference>
<dbReference type="InterPro" id="IPR018149">
    <property type="entry name" value="Lys-tRNA-synth_II_C"/>
</dbReference>
<dbReference type="InterPro" id="IPR045864">
    <property type="entry name" value="aa-tRNA-synth_II/BPL/LPL"/>
</dbReference>
<keyword evidence="2" id="KW-0547">Nucleotide-binding</keyword>
<dbReference type="PANTHER" id="PTHR42918">
    <property type="entry name" value="LYSYL-TRNA SYNTHETASE"/>
    <property type="match status" value="1"/>
</dbReference>
<dbReference type="RefSeq" id="WP_266137893.1">
    <property type="nucleotide sequence ID" value="NZ_JANIDX010000006.1"/>
</dbReference>
<dbReference type="SUPFAM" id="SSF55681">
    <property type="entry name" value="Class II aaRS and biotin synthetases"/>
    <property type="match status" value="1"/>
</dbReference>
<dbReference type="InterPro" id="IPR004364">
    <property type="entry name" value="Aa-tRNA-synt_II"/>
</dbReference>
<reference evidence="5 6" key="1">
    <citation type="submission" date="2022-07" db="EMBL/GenBank/DDBJ databases">
        <title>Bombella genomes.</title>
        <authorList>
            <person name="Harer L."/>
            <person name="Styblova S."/>
            <person name="Ehrmann M."/>
        </authorList>
    </citation>
    <scope>NUCLEOTIDE SEQUENCE [LARGE SCALE GENOMIC DNA]</scope>
    <source>
        <strain evidence="5 6">TMW 2.2556</strain>
    </source>
</reference>
<dbReference type="Proteomes" id="UP001165575">
    <property type="component" value="Unassembled WGS sequence"/>
</dbReference>
<dbReference type="Gene3D" id="3.30.930.10">
    <property type="entry name" value="Bira Bifunctional Protein, Domain 2"/>
    <property type="match status" value="1"/>
</dbReference>
<dbReference type="PANTHER" id="PTHR42918:SF6">
    <property type="entry name" value="ELONGATION FACTOR P--(R)-BETA-LYSINE LIGASE"/>
    <property type="match status" value="1"/>
</dbReference>
<gene>
    <name evidence="5" type="primary">epmA</name>
    <name evidence="5" type="ORF">NQF89_07625</name>
</gene>
<dbReference type="Pfam" id="PF00152">
    <property type="entry name" value="tRNA-synt_2"/>
    <property type="match status" value="1"/>
</dbReference>
<accession>A0ABT3WMC2</accession>
<dbReference type="NCBIfam" id="NF006828">
    <property type="entry name" value="PRK09350.1"/>
    <property type="match status" value="1"/>
</dbReference>
<evidence type="ECO:0000259" key="4">
    <source>
        <dbReference type="PROSITE" id="PS50862"/>
    </source>
</evidence>
<evidence type="ECO:0000256" key="3">
    <source>
        <dbReference type="ARBA" id="ARBA00022840"/>
    </source>
</evidence>
<dbReference type="EMBL" id="JANIDX010000006">
    <property type="protein sequence ID" value="MCX5620292.1"/>
    <property type="molecule type" value="Genomic_DNA"/>
</dbReference>
<keyword evidence="1" id="KW-0436">Ligase</keyword>
<proteinExistence type="predicted"/>
<organism evidence="5 6">
    <name type="scientific">Bombella pollinis</name>
    <dbReference type="NCBI Taxonomy" id="2967337"/>
    <lineage>
        <taxon>Bacteria</taxon>
        <taxon>Pseudomonadati</taxon>
        <taxon>Pseudomonadota</taxon>
        <taxon>Alphaproteobacteria</taxon>
        <taxon>Acetobacterales</taxon>
        <taxon>Acetobacteraceae</taxon>
        <taxon>Bombella</taxon>
    </lineage>
</organism>
<dbReference type="NCBIfam" id="TIGR00462">
    <property type="entry name" value="genX"/>
    <property type="match status" value="1"/>
</dbReference>
<evidence type="ECO:0000256" key="2">
    <source>
        <dbReference type="ARBA" id="ARBA00022741"/>
    </source>
</evidence>
<evidence type="ECO:0000313" key="5">
    <source>
        <dbReference type="EMBL" id="MCX5620292.1"/>
    </source>
</evidence>
<name>A0ABT3WMC2_9PROT</name>
<sequence length="329" mass="37406">MGQSTAQIRERLPFLQRRSQMVRAVRAFFEGRGYWEVETPYLVPTPGEEVHLRCFRSLLEHPDSTAESRYLHTSPEFAMKRLVAATGQPLFQLARVWRNGERSATHMPEFTMLEWYHPGAGLSALMDETEQLLRAVLPPHLPYKDGVLDLTQPFERLTMQEAFARYVGVDVLATADDAAHLAHDAGVTLREGETWEDLFFRLLLERIEPVIGRERPTFLTHWPIAQAALAKRDAADPRVALRFELYAGGMELANAFEELTDPHEQRARFEADRTRRLALTPEQDWPLDEAFLAALADMPPTSGIALGFDRLVMLATGAPRLETILWLSC</sequence>
<evidence type="ECO:0000313" key="6">
    <source>
        <dbReference type="Proteomes" id="UP001165575"/>
    </source>
</evidence>
<keyword evidence="6" id="KW-1185">Reference proteome</keyword>
<feature type="domain" description="Aminoacyl-transfer RNA synthetases class-II family profile" evidence="4">
    <location>
        <begin position="18"/>
        <end position="314"/>
    </location>
</feature>
<dbReference type="InterPro" id="IPR004525">
    <property type="entry name" value="EpmA"/>
</dbReference>